<dbReference type="STRING" id="1801780.A2917_02735"/>
<dbReference type="EMBL" id="MFVE01000005">
    <property type="protein sequence ID" value="OGI95450.1"/>
    <property type="molecule type" value="Genomic_DNA"/>
</dbReference>
<gene>
    <name evidence="1" type="ORF">A2917_02735</name>
</gene>
<evidence type="ECO:0000313" key="1">
    <source>
        <dbReference type="EMBL" id="OGI95450.1"/>
    </source>
</evidence>
<dbReference type="AlphaFoldDB" id="A0A1F6XMN7"/>
<dbReference type="PROSITE" id="PS51257">
    <property type="entry name" value="PROKAR_LIPOPROTEIN"/>
    <property type="match status" value="1"/>
</dbReference>
<dbReference type="Proteomes" id="UP000178104">
    <property type="component" value="Unassembled WGS sequence"/>
</dbReference>
<sequence>MKNSFSKMPILLSLILFAFSCFLLFFFYKAINSNDEESRSKEAEWQTEANRREEIETLDNSIKIISPERALLETHFAQSSDVVPFLNTIEGLATKVGAKAEVTSVKILEDKTALSVDMQASGTFSSLYKFLTLLENSPYALEFAGVDMRKEVTFEGAQGTSGSKWSAVFKIKLLSFSN</sequence>
<evidence type="ECO:0000313" key="2">
    <source>
        <dbReference type="Proteomes" id="UP000178104"/>
    </source>
</evidence>
<organism evidence="1 2">
    <name type="scientific">Candidatus Nomurabacteria bacterium RIFCSPLOWO2_01_FULL_42_17</name>
    <dbReference type="NCBI Taxonomy" id="1801780"/>
    <lineage>
        <taxon>Bacteria</taxon>
        <taxon>Candidatus Nomuraibacteriota</taxon>
    </lineage>
</organism>
<protein>
    <submittedName>
        <fullName evidence="1">Uncharacterized protein</fullName>
    </submittedName>
</protein>
<name>A0A1F6XMN7_9BACT</name>
<comment type="caution">
    <text evidence="1">The sequence shown here is derived from an EMBL/GenBank/DDBJ whole genome shotgun (WGS) entry which is preliminary data.</text>
</comment>
<proteinExistence type="predicted"/>
<accession>A0A1F6XMN7</accession>
<reference evidence="1 2" key="1">
    <citation type="journal article" date="2016" name="Nat. Commun.">
        <title>Thousands of microbial genomes shed light on interconnected biogeochemical processes in an aquifer system.</title>
        <authorList>
            <person name="Anantharaman K."/>
            <person name="Brown C.T."/>
            <person name="Hug L.A."/>
            <person name="Sharon I."/>
            <person name="Castelle C.J."/>
            <person name="Probst A.J."/>
            <person name="Thomas B.C."/>
            <person name="Singh A."/>
            <person name="Wilkins M.J."/>
            <person name="Karaoz U."/>
            <person name="Brodie E.L."/>
            <person name="Williams K.H."/>
            <person name="Hubbard S.S."/>
            <person name="Banfield J.F."/>
        </authorList>
    </citation>
    <scope>NUCLEOTIDE SEQUENCE [LARGE SCALE GENOMIC DNA]</scope>
</reference>